<accession>E0UMU2</accession>
<reference evidence="3" key="1">
    <citation type="journal article" date="2011" name="MBio">
        <title>Novel metabolic attributes of the genus Cyanothece, comprising a group of unicellular nitrogen-fixing Cyanobacteria.</title>
        <authorList>
            <person name="Bandyopadhyay A."/>
            <person name="Elvitigala T."/>
            <person name="Welsh E."/>
            <person name="Stockel J."/>
            <person name="Liberton M."/>
            <person name="Min H."/>
            <person name="Sherman L.A."/>
            <person name="Pakrasi H.B."/>
        </authorList>
    </citation>
    <scope>NUCLEOTIDE SEQUENCE [LARGE SCALE GENOMIC DNA]</scope>
    <source>
        <strain evidence="3">PCC 7822</strain>
        <plasmid evidence="3">Cy782202</plasmid>
    </source>
</reference>
<dbReference type="KEGG" id="cyj:Cyan7822_6497"/>
<protein>
    <submittedName>
        <fullName evidence="2">Uncharacterized protein</fullName>
    </submittedName>
</protein>
<sequence>MTYIGRGSHPNSLANLKHEGRPLAQDEPKKNRTITVTDLGWNGARALAQSLGLSSFSELVEKLGRREILLVIPSVESSPSLDES</sequence>
<dbReference type="AlphaFoldDB" id="E0UMU2"/>
<dbReference type="OrthoDB" id="430608at2"/>
<evidence type="ECO:0000313" key="3">
    <source>
        <dbReference type="Proteomes" id="UP000008206"/>
    </source>
</evidence>
<gene>
    <name evidence="2" type="ordered locus">Cyan7822_6497</name>
</gene>
<dbReference type="Proteomes" id="UP000008206">
    <property type="component" value="Plasmid Cy782202"/>
</dbReference>
<proteinExistence type="predicted"/>
<keyword evidence="3" id="KW-1185">Reference proteome</keyword>
<dbReference type="EMBL" id="CP002200">
    <property type="protein sequence ID" value="ADN18272.1"/>
    <property type="molecule type" value="Genomic_DNA"/>
</dbReference>
<feature type="region of interest" description="Disordered" evidence="1">
    <location>
        <begin position="1"/>
        <end position="31"/>
    </location>
</feature>
<evidence type="ECO:0000256" key="1">
    <source>
        <dbReference type="SAM" id="MobiDB-lite"/>
    </source>
</evidence>
<evidence type="ECO:0000313" key="2">
    <source>
        <dbReference type="EMBL" id="ADN18272.1"/>
    </source>
</evidence>
<organism evidence="2 3">
    <name type="scientific">Gloeothece verrucosa (strain PCC 7822)</name>
    <name type="common">Cyanothece sp. (strain PCC 7822)</name>
    <dbReference type="NCBI Taxonomy" id="497965"/>
    <lineage>
        <taxon>Bacteria</taxon>
        <taxon>Bacillati</taxon>
        <taxon>Cyanobacteriota</taxon>
        <taxon>Cyanophyceae</taxon>
        <taxon>Oscillatoriophycideae</taxon>
        <taxon>Chroococcales</taxon>
        <taxon>Aphanothecaceae</taxon>
        <taxon>Gloeothece</taxon>
        <taxon>Gloeothece verrucosa</taxon>
    </lineage>
</organism>
<name>E0UMU2_GLOV7</name>
<feature type="compositionally biased region" description="Basic and acidic residues" evidence="1">
    <location>
        <begin position="16"/>
        <end position="30"/>
    </location>
</feature>
<keyword evidence="2" id="KW-0614">Plasmid</keyword>
<dbReference type="RefSeq" id="WP_013335018.1">
    <property type="nucleotide sequence ID" value="NC_014534.1"/>
</dbReference>
<dbReference type="HOGENOM" id="CLU_187656_0_0_3"/>
<geneLocation type="plasmid" evidence="2 3">
    <name>Cy782202</name>
</geneLocation>